<dbReference type="InterPro" id="IPR043502">
    <property type="entry name" value="DNA/RNA_pol_sf"/>
</dbReference>
<dbReference type="Gene3D" id="2.40.70.10">
    <property type="entry name" value="Acid Proteases"/>
    <property type="match status" value="1"/>
</dbReference>
<dbReference type="GO" id="GO:0008270">
    <property type="term" value="F:zinc ion binding"/>
    <property type="evidence" value="ECO:0007669"/>
    <property type="project" value="UniProtKB-KW"/>
</dbReference>
<comment type="caution">
    <text evidence="4">The sequence shown here is derived from an EMBL/GenBank/DDBJ whole genome shotgun (WGS) entry which is preliminary data.</text>
</comment>
<name>A0A9N9NVZ8_9GLOM</name>
<proteinExistence type="predicted"/>
<sequence>MLQQIQQKNQLLRQENIDFHNELDQIQSQEGTYTHPREPKVSLPDKFDRTCSKFRGFLNQIRLVIRLQPSRYPDDRTQVGLLGSLLTGSALAWFTPLLEQQSSLLDDFNSFVEEFEATFENLEKVRTAANRIRKLTQRSKLALSYTSEFCQISSNLNWGEAALIDQLFECRRERQGHMIEQGDLVSSFSRPSLPLEPMQIDSTRTKTLPEEEKQRRRANNLCLYCGEPEHIAKNCPRKANVKYRIDAAKTTLDVNALIDSGTSACFLDYTLAHKHDLPISKKSTPLSVKDHYEEITFNLIQTSHHQAILGLPWLTHHNPNINWHEPSVKRDPGTGTLALPIKYSDFSDVFDEKEANRLPKHRLYNCAIDLVPGKQPLWAPIYELSELELGTLKKYIEENLDKGYIRHSKSPVRAPILFVKKKNGLLRLCVDYRGLNQVTIKNRYPLFLISELLYCLSSARIFTKIDLRSAYNLVRIKPDDE</sequence>
<evidence type="ECO:0000313" key="4">
    <source>
        <dbReference type="EMBL" id="CAG8777446.1"/>
    </source>
</evidence>
<dbReference type="Pfam" id="PF03732">
    <property type="entry name" value="Retrotrans_gag"/>
    <property type="match status" value="1"/>
</dbReference>
<dbReference type="SUPFAM" id="SSF56672">
    <property type="entry name" value="DNA/RNA polymerases"/>
    <property type="match status" value="1"/>
</dbReference>
<keyword evidence="1" id="KW-0862">Zinc</keyword>
<dbReference type="PANTHER" id="PTHR15503">
    <property type="entry name" value="LDOC1 RELATED"/>
    <property type="match status" value="1"/>
</dbReference>
<dbReference type="CDD" id="cd01647">
    <property type="entry name" value="RT_LTR"/>
    <property type="match status" value="1"/>
</dbReference>
<dbReference type="PROSITE" id="PS50158">
    <property type="entry name" value="ZF_CCHC"/>
    <property type="match status" value="1"/>
</dbReference>
<feature type="domain" description="CCHC-type" evidence="3">
    <location>
        <begin position="222"/>
        <end position="237"/>
    </location>
</feature>
<dbReference type="Proteomes" id="UP000789759">
    <property type="component" value="Unassembled WGS sequence"/>
</dbReference>
<dbReference type="InterPro" id="IPR001878">
    <property type="entry name" value="Znf_CCHC"/>
</dbReference>
<evidence type="ECO:0000259" key="3">
    <source>
        <dbReference type="PROSITE" id="PS50158"/>
    </source>
</evidence>
<dbReference type="InterPro" id="IPR005162">
    <property type="entry name" value="Retrotrans_gag_dom"/>
</dbReference>
<keyword evidence="1" id="KW-0863">Zinc-finger</keyword>
<keyword evidence="5" id="KW-1185">Reference proteome</keyword>
<dbReference type="InterPro" id="IPR032567">
    <property type="entry name" value="RTL1-rel"/>
</dbReference>
<gene>
    <name evidence="4" type="ORF">CPELLU_LOCUS16197</name>
</gene>
<evidence type="ECO:0000313" key="5">
    <source>
        <dbReference type="Proteomes" id="UP000789759"/>
    </source>
</evidence>
<keyword evidence="2" id="KW-0175">Coiled coil</keyword>
<protein>
    <submittedName>
        <fullName evidence="4">5533_t:CDS:1</fullName>
    </submittedName>
</protein>
<dbReference type="InterPro" id="IPR043128">
    <property type="entry name" value="Rev_trsase/Diguanyl_cyclase"/>
</dbReference>
<dbReference type="SUPFAM" id="SSF57756">
    <property type="entry name" value="Retrovirus zinc finger-like domains"/>
    <property type="match status" value="1"/>
</dbReference>
<reference evidence="4" key="1">
    <citation type="submission" date="2021-06" db="EMBL/GenBank/DDBJ databases">
        <authorList>
            <person name="Kallberg Y."/>
            <person name="Tangrot J."/>
            <person name="Rosling A."/>
        </authorList>
    </citation>
    <scope>NUCLEOTIDE SEQUENCE</scope>
    <source>
        <strain evidence="4">FL966</strain>
    </source>
</reference>
<evidence type="ECO:0000256" key="2">
    <source>
        <dbReference type="SAM" id="Coils"/>
    </source>
</evidence>
<dbReference type="CDD" id="cd00303">
    <property type="entry name" value="retropepsin_like"/>
    <property type="match status" value="1"/>
</dbReference>
<dbReference type="EMBL" id="CAJVQA010023211">
    <property type="protein sequence ID" value="CAG8777446.1"/>
    <property type="molecule type" value="Genomic_DNA"/>
</dbReference>
<dbReference type="PANTHER" id="PTHR15503:SF22">
    <property type="entry name" value="TRANSPOSON TY3-I GAG POLYPROTEIN"/>
    <property type="match status" value="1"/>
</dbReference>
<dbReference type="InterPro" id="IPR021109">
    <property type="entry name" value="Peptidase_aspartic_dom_sf"/>
</dbReference>
<organism evidence="4 5">
    <name type="scientific">Cetraspora pellucida</name>
    <dbReference type="NCBI Taxonomy" id="1433469"/>
    <lineage>
        <taxon>Eukaryota</taxon>
        <taxon>Fungi</taxon>
        <taxon>Fungi incertae sedis</taxon>
        <taxon>Mucoromycota</taxon>
        <taxon>Glomeromycotina</taxon>
        <taxon>Glomeromycetes</taxon>
        <taxon>Diversisporales</taxon>
        <taxon>Gigasporaceae</taxon>
        <taxon>Cetraspora</taxon>
    </lineage>
</organism>
<accession>A0A9N9NVZ8</accession>
<dbReference type="AlphaFoldDB" id="A0A9N9NVZ8"/>
<dbReference type="SMART" id="SM00343">
    <property type="entry name" value="ZnF_C2HC"/>
    <property type="match status" value="1"/>
</dbReference>
<keyword evidence="1" id="KW-0479">Metal-binding</keyword>
<dbReference type="OrthoDB" id="2432520at2759"/>
<dbReference type="Gene3D" id="3.30.70.270">
    <property type="match status" value="1"/>
</dbReference>
<dbReference type="Gene3D" id="3.10.10.10">
    <property type="entry name" value="HIV Type 1 Reverse Transcriptase, subunit A, domain 1"/>
    <property type="match status" value="1"/>
</dbReference>
<dbReference type="GO" id="GO:0003676">
    <property type="term" value="F:nucleic acid binding"/>
    <property type="evidence" value="ECO:0007669"/>
    <property type="project" value="InterPro"/>
</dbReference>
<feature type="coiled-coil region" evidence="2">
    <location>
        <begin position="2"/>
        <end position="29"/>
    </location>
</feature>
<dbReference type="Gene3D" id="4.10.60.10">
    <property type="entry name" value="Zinc finger, CCHC-type"/>
    <property type="match status" value="1"/>
</dbReference>
<evidence type="ECO:0000256" key="1">
    <source>
        <dbReference type="PROSITE-ProRule" id="PRU00047"/>
    </source>
</evidence>
<dbReference type="InterPro" id="IPR036875">
    <property type="entry name" value="Znf_CCHC_sf"/>
</dbReference>